<evidence type="ECO:0000313" key="1">
    <source>
        <dbReference type="EMBL" id="KNE69895.1"/>
    </source>
</evidence>
<protein>
    <submittedName>
        <fullName evidence="1">Uncharacterized protein</fullName>
    </submittedName>
</protein>
<name>A0A0L0T571_ALLM3</name>
<sequence length="100" mass="10698">MLDGCGCRPDMILRLGELLLSLGLNMYVEMLISLGPVPLAIKILPSPKTMAFVSTRPDAEMSNTPCVVMGGSLADAYRRYASDSRGQLGYGTTRGSNCLP</sequence>
<dbReference type="AlphaFoldDB" id="A0A0L0T571"/>
<reference evidence="2" key="2">
    <citation type="submission" date="2009-11" db="EMBL/GenBank/DDBJ databases">
        <title>The Genome Sequence of Allomyces macrogynus strain ATCC 38327.</title>
        <authorList>
            <consortium name="The Broad Institute Genome Sequencing Platform"/>
            <person name="Russ C."/>
            <person name="Cuomo C."/>
            <person name="Shea T."/>
            <person name="Young S.K."/>
            <person name="Zeng Q."/>
            <person name="Koehrsen M."/>
            <person name="Haas B."/>
            <person name="Borodovsky M."/>
            <person name="Guigo R."/>
            <person name="Alvarado L."/>
            <person name="Berlin A."/>
            <person name="Borenstein D."/>
            <person name="Chen Z."/>
            <person name="Engels R."/>
            <person name="Freedman E."/>
            <person name="Gellesch M."/>
            <person name="Goldberg J."/>
            <person name="Griggs A."/>
            <person name="Gujja S."/>
            <person name="Heiman D."/>
            <person name="Hepburn T."/>
            <person name="Howarth C."/>
            <person name="Jen D."/>
            <person name="Larson L."/>
            <person name="Lewis B."/>
            <person name="Mehta T."/>
            <person name="Park D."/>
            <person name="Pearson M."/>
            <person name="Roberts A."/>
            <person name="Saif S."/>
            <person name="Shenoy N."/>
            <person name="Sisk P."/>
            <person name="Stolte C."/>
            <person name="Sykes S."/>
            <person name="Walk T."/>
            <person name="White J."/>
            <person name="Yandava C."/>
            <person name="Burger G."/>
            <person name="Gray M.W."/>
            <person name="Holland P.W.H."/>
            <person name="King N."/>
            <person name="Lang F.B.F."/>
            <person name="Roger A.J."/>
            <person name="Ruiz-Trillo I."/>
            <person name="Lander E."/>
            <person name="Nusbaum C."/>
        </authorList>
    </citation>
    <scope>NUCLEOTIDE SEQUENCE [LARGE SCALE GENOMIC DNA]</scope>
    <source>
        <strain evidence="2">ATCC 38327</strain>
    </source>
</reference>
<dbReference type="EMBL" id="GG745363">
    <property type="protein sequence ID" value="KNE69895.1"/>
    <property type="molecule type" value="Genomic_DNA"/>
</dbReference>
<proteinExistence type="predicted"/>
<evidence type="ECO:0000313" key="2">
    <source>
        <dbReference type="Proteomes" id="UP000054350"/>
    </source>
</evidence>
<gene>
    <name evidence="1" type="ORF">AMAG_20133</name>
</gene>
<organism evidence="1 2">
    <name type="scientific">Allomyces macrogynus (strain ATCC 38327)</name>
    <name type="common">Allomyces javanicus var. macrogynus</name>
    <dbReference type="NCBI Taxonomy" id="578462"/>
    <lineage>
        <taxon>Eukaryota</taxon>
        <taxon>Fungi</taxon>
        <taxon>Fungi incertae sedis</taxon>
        <taxon>Blastocladiomycota</taxon>
        <taxon>Blastocladiomycetes</taxon>
        <taxon>Blastocladiales</taxon>
        <taxon>Blastocladiaceae</taxon>
        <taxon>Allomyces</taxon>
    </lineage>
</organism>
<dbReference type="Proteomes" id="UP000054350">
    <property type="component" value="Unassembled WGS sequence"/>
</dbReference>
<accession>A0A0L0T571</accession>
<dbReference type="VEuPathDB" id="FungiDB:AMAG_20133"/>
<keyword evidence="2" id="KW-1185">Reference proteome</keyword>
<reference evidence="1 2" key="1">
    <citation type="submission" date="2009-11" db="EMBL/GenBank/DDBJ databases">
        <title>Annotation of Allomyces macrogynus ATCC 38327.</title>
        <authorList>
            <consortium name="The Broad Institute Genome Sequencing Platform"/>
            <person name="Russ C."/>
            <person name="Cuomo C."/>
            <person name="Burger G."/>
            <person name="Gray M.W."/>
            <person name="Holland P.W.H."/>
            <person name="King N."/>
            <person name="Lang F.B.F."/>
            <person name="Roger A.J."/>
            <person name="Ruiz-Trillo I."/>
            <person name="Young S.K."/>
            <person name="Zeng Q."/>
            <person name="Gargeya S."/>
            <person name="Fitzgerald M."/>
            <person name="Haas B."/>
            <person name="Abouelleil A."/>
            <person name="Alvarado L."/>
            <person name="Arachchi H.M."/>
            <person name="Berlin A."/>
            <person name="Chapman S.B."/>
            <person name="Gearin G."/>
            <person name="Goldberg J."/>
            <person name="Griggs A."/>
            <person name="Gujja S."/>
            <person name="Hansen M."/>
            <person name="Heiman D."/>
            <person name="Howarth C."/>
            <person name="Larimer J."/>
            <person name="Lui A."/>
            <person name="MacDonald P.J.P."/>
            <person name="McCowen C."/>
            <person name="Montmayeur A."/>
            <person name="Murphy C."/>
            <person name="Neiman D."/>
            <person name="Pearson M."/>
            <person name="Priest M."/>
            <person name="Roberts A."/>
            <person name="Saif S."/>
            <person name="Shea T."/>
            <person name="Sisk P."/>
            <person name="Stolte C."/>
            <person name="Sykes S."/>
            <person name="Wortman J."/>
            <person name="Nusbaum C."/>
            <person name="Birren B."/>
        </authorList>
    </citation>
    <scope>NUCLEOTIDE SEQUENCE [LARGE SCALE GENOMIC DNA]</scope>
    <source>
        <strain evidence="1 2">ATCC 38327</strain>
    </source>
</reference>